<feature type="non-terminal residue" evidence="7">
    <location>
        <position position="112"/>
    </location>
</feature>
<keyword evidence="8" id="KW-1185">Reference proteome</keyword>
<name>A0A022QRW1_ERYGU</name>
<dbReference type="Pfam" id="PF05938">
    <property type="entry name" value="Self-incomp_S1"/>
    <property type="match status" value="1"/>
</dbReference>
<sequence>MGRHTVNVKNDLTSDFGQLEVHCASKDDDLEHHFLSSSEAFSWSFRANFWETTLYFCHFWSGVKTKAFVVFNAGWDADEYHHTLIYSVKSDGFYLSYDDEPSSEPIKVQVWD</sequence>
<dbReference type="Proteomes" id="UP000030748">
    <property type="component" value="Unassembled WGS sequence"/>
</dbReference>
<gene>
    <name evidence="7" type="ORF">MIMGU_mgv1a025690mg</name>
</gene>
<dbReference type="GO" id="GO:0005576">
    <property type="term" value="C:extracellular region"/>
    <property type="evidence" value="ECO:0007669"/>
    <property type="project" value="UniProtKB-SubCell"/>
</dbReference>
<keyword evidence="3 6" id="KW-0713">Self-incompatibility</keyword>
<keyword evidence="4 6" id="KW-0964">Secreted</keyword>
<comment type="subcellular location">
    <subcellularLocation>
        <location evidence="1 6">Secreted</location>
    </subcellularLocation>
</comment>
<dbReference type="InterPro" id="IPR010264">
    <property type="entry name" value="Self-incomp_S1"/>
</dbReference>
<evidence type="ECO:0000313" key="7">
    <source>
        <dbReference type="EMBL" id="EYU31437.1"/>
    </source>
</evidence>
<evidence type="ECO:0000313" key="8">
    <source>
        <dbReference type="Proteomes" id="UP000030748"/>
    </source>
</evidence>
<keyword evidence="5" id="KW-0732">Signal</keyword>
<evidence type="ECO:0000256" key="1">
    <source>
        <dbReference type="ARBA" id="ARBA00004613"/>
    </source>
</evidence>
<evidence type="ECO:0000256" key="2">
    <source>
        <dbReference type="ARBA" id="ARBA00005581"/>
    </source>
</evidence>
<evidence type="ECO:0000256" key="4">
    <source>
        <dbReference type="ARBA" id="ARBA00022525"/>
    </source>
</evidence>
<dbReference type="AlphaFoldDB" id="A0A022QRW1"/>
<dbReference type="GO" id="GO:0060320">
    <property type="term" value="P:rejection of self pollen"/>
    <property type="evidence" value="ECO:0007669"/>
    <property type="project" value="UniProtKB-KW"/>
</dbReference>
<organism evidence="7 8">
    <name type="scientific">Erythranthe guttata</name>
    <name type="common">Yellow monkey flower</name>
    <name type="synonym">Mimulus guttatus</name>
    <dbReference type="NCBI Taxonomy" id="4155"/>
    <lineage>
        <taxon>Eukaryota</taxon>
        <taxon>Viridiplantae</taxon>
        <taxon>Streptophyta</taxon>
        <taxon>Embryophyta</taxon>
        <taxon>Tracheophyta</taxon>
        <taxon>Spermatophyta</taxon>
        <taxon>Magnoliopsida</taxon>
        <taxon>eudicotyledons</taxon>
        <taxon>Gunneridae</taxon>
        <taxon>Pentapetalae</taxon>
        <taxon>asterids</taxon>
        <taxon>lamiids</taxon>
        <taxon>Lamiales</taxon>
        <taxon>Phrymaceae</taxon>
        <taxon>Erythranthe</taxon>
    </lineage>
</organism>
<proteinExistence type="inferred from homology"/>
<dbReference type="EMBL" id="KI630969">
    <property type="protein sequence ID" value="EYU31437.1"/>
    <property type="molecule type" value="Genomic_DNA"/>
</dbReference>
<protein>
    <recommendedName>
        <fullName evidence="6">S-protein homolog</fullName>
    </recommendedName>
</protein>
<evidence type="ECO:0000256" key="3">
    <source>
        <dbReference type="ARBA" id="ARBA00022471"/>
    </source>
</evidence>
<evidence type="ECO:0000256" key="5">
    <source>
        <dbReference type="ARBA" id="ARBA00022729"/>
    </source>
</evidence>
<comment type="similarity">
    <text evidence="2 6">Belongs to the plant self-incompatibility (S1) protein family.</text>
</comment>
<dbReference type="PANTHER" id="PTHR31232">
    <property type="match status" value="1"/>
</dbReference>
<evidence type="ECO:0000256" key="6">
    <source>
        <dbReference type="RuleBase" id="RU367044"/>
    </source>
</evidence>
<reference evidence="7 8" key="1">
    <citation type="journal article" date="2013" name="Proc. Natl. Acad. Sci. U.S.A.">
        <title>Fine-scale variation in meiotic recombination in Mimulus inferred from population shotgun sequencing.</title>
        <authorList>
            <person name="Hellsten U."/>
            <person name="Wright K.M."/>
            <person name="Jenkins J."/>
            <person name="Shu S."/>
            <person name="Yuan Y."/>
            <person name="Wessler S.R."/>
            <person name="Schmutz J."/>
            <person name="Willis J.H."/>
            <person name="Rokhsar D.S."/>
        </authorList>
    </citation>
    <scope>NUCLEOTIDE SEQUENCE [LARGE SCALE GENOMIC DNA]</scope>
    <source>
        <strain evidence="8">cv. DUN x IM62</strain>
    </source>
</reference>
<accession>A0A022QRW1</accession>
<dbReference type="PANTHER" id="PTHR31232:SF156">
    <property type="entry name" value="PLANT SELF-INCOMPATIBILITY PROTEIN S1 FAMILY-RELATED"/>
    <property type="match status" value="1"/>
</dbReference>